<evidence type="ECO:0000313" key="3">
    <source>
        <dbReference type="EMBL" id="KAK3326166.1"/>
    </source>
</evidence>
<dbReference type="InterPro" id="IPR036047">
    <property type="entry name" value="F-box-like_dom_sf"/>
</dbReference>
<feature type="compositionally biased region" description="Acidic residues" evidence="1">
    <location>
        <begin position="200"/>
        <end position="213"/>
    </location>
</feature>
<dbReference type="Proteomes" id="UP001283341">
    <property type="component" value="Unassembled WGS sequence"/>
</dbReference>
<dbReference type="AlphaFoldDB" id="A0AAE0IKS5"/>
<feature type="region of interest" description="Disordered" evidence="1">
    <location>
        <begin position="200"/>
        <end position="219"/>
    </location>
</feature>
<feature type="region of interest" description="Disordered" evidence="1">
    <location>
        <begin position="1"/>
        <end position="29"/>
    </location>
</feature>
<reference evidence="3" key="1">
    <citation type="journal article" date="2023" name="Mol. Phylogenet. Evol.">
        <title>Genome-scale phylogeny and comparative genomics of the fungal order Sordariales.</title>
        <authorList>
            <person name="Hensen N."/>
            <person name="Bonometti L."/>
            <person name="Westerberg I."/>
            <person name="Brannstrom I.O."/>
            <person name="Guillou S."/>
            <person name="Cros-Aarteil S."/>
            <person name="Calhoun S."/>
            <person name="Haridas S."/>
            <person name="Kuo A."/>
            <person name="Mondo S."/>
            <person name="Pangilinan J."/>
            <person name="Riley R."/>
            <person name="LaButti K."/>
            <person name="Andreopoulos B."/>
            <person name="Lipzen A."/>
            <person name="Chen C."/>
            <person name="Yan M."/>
            <person name="Daum C."/>
            <person name="Ng V."/>
            <person name="Clum A."/>
            <person name="Steindorff A."/>
            <person name="Ohm R.A."/>
            <person name="Martin F."/>
            <person name="Silar P."/>
            <person name="Natvig D.O."/>
            <person name="Lalanne C."/>
            <person name="Gautier V."/>
            <person name="Ament-Velasquez S.L."/>
            <person name="Kruys A."/>
            <person name="Hutchinson M.I."/>
            <person name="Powell A.J."/>
            <person name="Barry K."/>
            <person name="Miller A.N."/>
            <person name="Grigoriev I.V."/>
            <person name="Debuchy R."/>
            <person name="Gladieux P."/>
            <person name="Hiltunen Thoren M."/>
            <person name="Johannesson H."/>
        </authorList>
    </citation>
    <scope>NUCLEOTIDE SEQUENCE</scope>
    <source>
        <strain evidence="3">CBS 118394</strain>
    </source>
</reference>
<proteinExistence type="predicted"/>
<reference evidence="3" key="2">
    <citation type="submission" date="2023-06" db="EMBL/GenBank/DDBJ databases">
        <authorList>
            <consortium name="Lawrence Berkeley National Laboratory"/>
            <person name="Haridas S."/>
            <person name="Hensen N."/>
            <person name="Bonometti L."/>
            <person name="Westerberg I."/>
            <person name="Brannstrom I.O."/>
            <person name="Guillou S."/>
            <person name="Cros-Aarteil S."/>
            <person name="Calhoun S."/>
            <person name="Kuo A."/>
            <person name="Mondo S."/>
            <person name="Pangilinan J."/>
            <person name="Riley R."/>
            <person name="Labutti K."/>
            <person name="Andreopoulos B."/>
            <person name="Lipzen A."/>
            <person name="Chen C."/>
            <person name="Yanf M."/>
            <person name="Daum C."/>
            <person name="Ng V."/>
            <person name="Clum A."/>
            <person name="Steindorff A."/>
            <person name="Ohm R."/>
            <person name="Martin F."/>
            <person name="Silar P."/>
            <person name="Natvig D."/>
            <person name="Lalanne C."/>
            <person name="Gautier V."/>
            <person name="Ament-Velasquez S.L."/>
            <person name="Kruys A."/>
            <person name="Hutchinson M.I."/>
            <person name="Powell A.J."/>
            <person name="Barry K."/>
            <person name="Miller A.N."/>
            <person name="Grigoriev I.V."/>
            <person name="Debuchy R."/>
            <person name="Gladieux P."/>
            <person name="Thoren M.H."/>
            <person name="Johannesson H."/>
        </authorList>
    </citation>
    <scope>NUCLEOTIDE SEQUENCE</scope>
    <source>
        <strain evidence="3">CBS 118394</strain>
    </source>
</reference>
<feature type="domain" description="F-box" evidence="2">
    <location>
        <begin position="102"/>
        <end position="147"/>
    </location>
</feature>
<dbReference type="CDD" id="cd09917">
    <property type="entry name" value="F-box_SF"/>
    <property type="match status" value="1"/>
</dbReference>
<dbReference type="Pfam" id="PF00646">
    <property type="entry name" value="F-box"/>
    <property type="match status" value="1"/>
</dbReference>
<protein>
    <recommendedName>
        <fullName evidence="2">F-box domain-containing protein</fullName>
    </recommendedName>
</protein>
<organism evidence="3 4">
    <name type="scientific">Apodospora peruviana</name>
    <dbReference type="NCBI Taxonomy" id="516989"/>
    <lineage>
        <taxon>Eukaryota</taxon>
        <taxon>Fungi</taxon>
        <taxon>Dikarya</taxon>
        <taxon>Ascomycota</taxon>
        <taxon>Pezizomycotina</taxon>
        <taxon>Sordariomycetes</taxon>
        <taxon>Sordariomycetidae</taxon>
        <taxon>Sordariales</taxon>
        <taxon>Lasiosphaeriaceae</taxon>
        <taxon>Apodospora</taxon>
    </lineage>
</organism>
<evidence type="ECO:0000313" key="4">
    <source>
        <dbReference type="Proteomes" id="UP001283341"/>
    </source>
</evidence>
<evidence type="ECO:0000259" key="2">
    <source>
        <dbReference type="PROSITE" id="PS50181"/>
    </source>
</evidence>
<name>A0AAE0IKS5_9PEZI</name>
<dbReference type="EMBL" id="JAUEDM010000002">
    <property type="protein sequence ID" value="KAK3326166.1"/>
    <property type="molecule type" value="Genomic_DNA"/>
</dbReference>
<evidence type="ECO:0000256" key="1">
    <source>
        <dbReference type="SAM" id="MobiDB-lite"/>
    </source>
</evidence>
<sequence length="569" mass="63487">MTAPPAQCVSAQPFGTFSGRDSAGQNPFQGDGKYLKRALLSAINYKSVPSFYGGLQRTGFFHGGEIDRGASNESSQRHSSSQITANEIRLPEAAVHGTNGQDSPLDSLPTELVEKVAEQLELADLANLRLTCRGMAAKCNGPHFKSYFHSQATDLCAQSLARLGAITADPTFGPAIKRLTVTAAVYSYDYDYDYDLLALEDTDPSEPDSEDSGEQTNNRANLRWIRAMSKAQSDEEASGHASVIIQLTAILQSLGTLESLNLMSVLVTGPHETRSPEESLAVDFNSWNSLWHRTEDVFIITMTDMARSQVQTAVFRVYQTTPRFTVNIGGITSLLSSPHMKGWLANATPDIEEFGLSFWTNLAFETEKNEGIAALLSLLKAQLERLDLHMFNTVHVQERQTTTYDRIFTRIAHDTTFPNLSRCVLRGIYTTEASLLEFLVWLTHGNWTAIFAHLRGPEMPYLEYLRLHSLLHLLGGKLPFYLAPKDIETIAEQMPCRAHDALLCSRMSFPCTNNRYSIFAREFTGGEVLQRGLEFRSEDKANLIPLDSEGFDLWSKACWEEFGLHMWLS</sequence>
<accession>A0AAE0IKS5</accession>
<dbReference type="PROSITE" id="PS50181">
    <property type="entry name" value="FBOX"/>
    <property type="match status" value="1"/>
</dbReference>
<gene>
    <name evidence="3" type="ORF">B0H66DRAFT_588807</name>
</gene>
<dbReference type="InterPro" id="IPR001810">
    <property type="entry name" value="F-box_dom"/>
</dbReference>
<comment type="caution">
    <text evidence="3">The sequence shown here is derived from an EMBL/GenBank/DDBJ whole genome shotgun (WGS) entry which is preliminary data.</text>
</comment>
<keyword evidence="4" id="KW-1185">Reference proteome</keyword>
<dbReference type="SUPFAM" id="SSF81383">
    <property type="entry name" value="F-box domain"/>
    <property type="match status" value="1"/>
</dbReference>